<name>A0AA88CSI2_FICCA</name>
<evidence type="ECO:0000313" key="1">
    <source>
        <dbReference type="EMBL" id="GMN33128.1"/>
    </source>
</evidence>
<dbReference type="Proteomes" id="UP001187192">
    <property type="component" value="Unassembled WGS sequence"/>
</dbReference>
<gene>
    <name evidence="1" type="ORF">TIFTF001_003987</name>
</gene>
<dbReference type="EMBL" id="BTGU01000004">
    <property type="protein sequence ID" value="GMN33128.1"/>
    <property type="molecule type" value="Genomic_DNA"/>
</dbReference>
<accession>A0AA88CSI2</accession>
<dbReference type="Gramene" id="FCD_00017390-RA">
    <property type="protein sequence ID" value="FCD_00017390-RA:cds"/>
    <property type="gene ID" value="FCD_00017390"/>
</dbReference>
<sequence>MNLKALLITIKVVPTTSTGIAEPHLDLSQLLCGQAQSKLVASPLILEAVDASEGLGDGDVEDEMGQGEQEDWDPAVAALEAPVGLSLAQEHQAQEDEEELEQLVELLLLQIDGPLLL</sequence>
<keyword evidence="2" id="KW-1185">Reference proteome</keyword>
<dbReference type="AlphaFoldDB" id="A0AA88CSI2"/>
<organism evidence="1 2">
    <name type="scientific">Ficus carica</name>
    <name type="common">Common fig</name>
    <dbReference type="NCBI Taxonomy" id="3494"/>
    <lineage>
        <taxon>Eukaryota</taxon>
        <taxon>Viridiplantae</taxon>
        <taxon>Streptophyta</taxon>
        <taxon>Embryophyta</taxon>
        <taxon>Tracheophyta</taxon>
        <taxon>Spermatophyta</taxon>
        <taxon>Magnoliopsida</taxon>
        <taxon>eudicotyledons</taxon>
        <taxon>Gunneridae</taxon>
        <taxon>Pentapetalae</taxon>
        <taxon>rosids</taxon>
        <taxon>fabids</taxon>
        <taxon>Rosales</taxon>
        <taxon>Moraceae</taxon>
        <taxon>Ficeae</taxon>
        <taxon>Ficus</taxon>
    </lineage>
</organism>
<reference evidence="1" key="1">
    <citation type="submission" date="2023-07" db="EMBL/GenBank/DDBJ databases">
        <title>draft genome sequence of fig (Ficus carica).</title>
        <authorList>
            <person name="Takahashi T."/>
            <person name="Nishimura K."/>
        </authorList>
    </citation>
    <scope>NUCLEOTIDE SEQUENCE</scope>
</reference>
<evidence type="ECO:0000313" key="2">
    <source>
        <dbReference type="Proteomes" id="UP001187192"/>
    </source>
</evidence>
<comment type="caution">
    <text evidence="1">The sequence shown here is derived from an EMBL/GenBank/DDBJ whole genome shotgun (WGS) entry which is preliminary data.</text>
</comment>
<proteinExistence type="predicted"/>
<protein>
    <submittedName>
        <fullName evidence="1">Uncharacterized protein</fullName>
    </submittedName>
</protein>